<evidence type="ECO:0000313" key="2">
    <source>
        <dbReference type="WBParaSite" id="ACRNAN_scaffold2331.g18753.t1"/>
    </source>
</evidence>
<dbReference type="Proteomes" id="UP000887540">
    <property type="component" value="Unplaced"/>
</dbReference>
<sequence length="85" mass="9226">MKELRSAILRVGLPARLGPKSQSERNSTVAPRKRAGFHYRLGVAAVQPGSKPAGLFNLGLNRIDCMRKTPRIGEVVEEGNQESVG</sequence>
<evidence type="ECO:0000313" key="1">
    <source>
        <dbReference type="Proteomes" id="UP000887540"/>
    </source>
</evidence>
<dbReference type="WBParaSite" id="ACRNAN_scaffold2331.g18753.t1">
    <property type="protein sequence ID" value="ACRNAN_scaffold2331.g18753.t1"/>
    <property type="gene ID" value="ACRNAN_scaffold2331.g18753"/>
</dbReference>
<reference evidence="2" key="1">
    <citation type="submission" date="2022-11" db="UniProtKB">
        <authorList>
            <consortium name="WormBaseParasite"/>
        </authorList>
    </citation>
    <scope>IDENTIFICATION</scope>
</reference>
<organism evidence="1 2">
    <name type="scientific">Acrobeloides nanus</name>
    <dbReference type="NCBI Taxonomy" id="290746"/>
    <lineage>
        <taxon>Eukaryota</taxon>
        <taxon>Metazoa</taxon>
        <taxon>Ecdysozoa</taxon>
        <taxon>Nematoda</taxon>
        <taxon>Chromadorea</taxon>
        <taxon>Rhabditida</taxon>
        <taxon>Tylenchina</taxon>
        <taxon>Cephalobomorpha</taxon>
        <taxon>Cephaloboidea</taxon>
        <taxon>Cephalobidae</taxon>
        <taxon>Acrobeloides</taxon>
    </lineage>
</organism>
<accession>A0A914DC38</accession>
<dbReference type="AlphaFoldDB" id="A0A914DC38"/>
<protein>
    <submittedName>
        <fullName evidence="2">Uncharacterized protein</fullName>
    </submittedName>
</protein>
<proteinExistence type="predicted"/>
<name>A0A914DC38_9BILA</name>
<keyword evidence="1" id="KW-1185">Reference proteome</keyword>